<sequence length="463" mass="48931">MASKTAAKTPATKKSGTAKKPAAGGWLPYQRALRGWVQTEGNSLRALARDAGVDNSVLSRGTSVPGKELAMDVLRRLIDTKQVDGLAEAVAETLGLDVRAAAQPAQPAAAGGDIILVDPARLYPSPFNPRKLFRAESLQEMADSIGATDDPAAKGVLQNLTVRPKPGGAAGDFEIVAGERRWRACCLLVEQGRRKPGEAFVPIKVESYTEGEARSVALLENLQREDVSPLEEADAFDQLTMMDPDVWTTAAIARAIGKTGESGQRYVLQRLALSRQLIPEAKEALHGDLISFEKARFLCQKDMVAAQALIIETLRNGDPDLNGLFADFTTRAKALADSLKPAAERAPREARKPPADEAGPGQTAMKDPAPYRTSLPLPAAAAAIGDQAGPASDADLVAGLPDPDCWLLVTATPKLLTISLQAPNQEAFEAALRLFGKGVTVFVEAAAEATDEATGETVSEAAA</sequence>
<dbReference type="EMBL" id="JBHRYJ010000001">
    <property type="protein sequence ID" value="MFC3674692.1"/>
    <property type="molecule type" value="Genomic_DNA"/>
</dbReference>
<dbReference type="InterPro" id="IPR050336">
    <property type="entry name" value="Chromosome_partition/occlusion"/>
</dbReference>
<comment type="caution">
    <text evidence="4">The sequence shown here is derived from an EMBL/GenBank/DDBJ whole genome shotgun (WGS) entry which is preliminary data.</text>
</comment>
<feature type="region of interest" description="Disordered" evidence="2">
    <location>
        <begin position="1"/>
        <end position="23"/>
    </location>
</feature>
<evidence type="ECO:0000313" key="5">
    <source>
        <dbReference type="Proteomes" id="UP001595711"/>
    </source>
</evidence>
<dbReference type="RefSeq" id="WP_379722056.1">
    <property type="nucleotide sequence ID" value="NZ_JBHRYJ010000001.1"/>
</dbReference>
<dbReference type="SMART" id="SM00470">
    <property type="entry name" value="ParB"/>
    <property type="match status" value="1"/>
</dbReference>
<dbReference type="Pfam" id="PF02195">
    <property type="entry name" value="ParB_N"/>
    <property type="match status" value="1"/>
</dbReference>
<dbReference type="PANTHER" id="PTHR33375">
    <property type="entry name" value="CHROMOSOME-PARTITIONING PROTEIN PARB-RELATED"/>
    <property type="match status" value="1"/>
</dbReference>
<accession>A0ABV7VCM3</accession>
<dbReference type="InterPro" id="IPR036086">
    <property type="entry name" value="ParB/Sulfiredoxin_sf"/>
</dbReference>
<feature type="domain" description="ParB-like N-terminal" evidence="3">
    <location>
        <begin position="115"/>
        <end position="222"/>
    </location>
</feature>
<dbReference type="InterPro" id="IPR004437">
    <property type="entry name" value="ParB/RepB/Spo0J"/>
</dbReference>
<keyword evidence="5" id="KW-1185">Reference proteome</keyword>
<evidence type="ECO:0000256" key="2">
    <source>
        <dbReference type="SAM" id="MobiDB-lite"/>
    </source>
</evidence>
<dbReference type="InterPro" id="IPR003115">
    <property type="entry name" value="ParB_N"/>
</dbReference>
<dbReference type="PANTHER" id="PTHR33375:SF7">
    <property type="entry name" value="CHROMOSOME 2-PARTITIONING PROTEIN PARB-RELATED"/>
    <property type="match status" value="1"/>
</dbReference>
<dbReference type="SUPFAM" id="SSF109709">
    <property type="entry name" value="KorB DNA-binding domain-like"/>
    <property type="match status" value="1"/>
</dbReference>
<feature type="compositionally biased region" description="Basic and acidic residues" evidence="2">
    <location>
        <begin position="342"/>
        <end position="355"/>
    </location>
</feature>
<evidence type="ECO:0000259" key="3">
    <source>
        <dbReference type="SMART" id="SM00470"/>
    </source>
</evidence>
<gene>
    <name evidence="4" type="ORF">ACFOOQ_03995</name>
</gene>
<proteinExistence type="inferred from homology"/>
<protein>
    <submittedName>
        <fullName evidence="4">ParB/RepB/Spo0J family partition protein</fullName>
    </submittedName>
</protein>
<organism evidence="4 5">
    <name type="scientific">Ferrovibrio xuzhouensis</name>
    <dbReference type="NCBI Taxonomy" id="1576914"/>
    <lineage>
        <taxon>Bacteria</taxon>
        <taxon>Pseudomonadati</taxon>
        <taxon>Pseudomonadota</taxon>
        <taxon>Alphaproteobacteria</taxon>
        <taxon>Rhodospirillales</taxon>
        <taxon>Rhodospirillaceae</taxon>
        <taxon>Ferrovibrio</taxon>
    </lineage>
</organism>
<dbReference type="Gene3D" id="1.10.10.2830">
    <property type="match status" value="1"/>
</dbReference>
<name>A0ABV7VCM3_9PROT</name>
<feature type="region of interest" description="Disordered" evidence="2">
    <location>
        <begin position="338"/>
        <end position="372"/>
    </location>
</feature>
<dbReference type="Gene3D" id="3.90.1530.30">
    <property type="match status" value="1"/>
</dbReference>
<comment type="similarity">
    <text evidence="1">Belongs to the ParB family.</text>
</comment>
<reference evidence="5" key="1">
    <citation type="journal article" date="2019" name="Int. J. Syst. Evol. Microbiol.">
        <title>The Global Catalogue of Microorganisms (GCM) 10K type strain sequencing project: providing services to taxonomists for standard genome sequencing and annotation.</title>
        <authorList>
            <consortium name="The Broad Institute Genomics Platform"/>
            <consortium name="The Broad Institute Genome Sequencing Center for Infectious Disease"/>
            <person name="Wu L."/>
            <person name="Ma J."/>
        </authorList>
    </citation>
    <scope>NUCLEOTIDE SEQUENCE [LARGE SCALE GENOMIC DNA]</scope>
    <source>
        <strain evidence="5">KCTC 42182</strain>
    </source>
</reference>
<evidence type="ECO:0000313" key="4">
    <source>
        <dbReference type="EMBL" id="MFC3674692.1"/>
    </source>
</evidence>
<evidence type="ECO:0000256" key="1">
    <source>
        <dbReference type="ARBA" id="ARBA00006295"/>
    </source>
</evidence>
<dbReference type="SUPFAM" id="SSF110849">
    <property type="entry name" value="ParB/Sulfiredoxin"/>
    <property type="match status" value="1"/>
</dbReference>
<dbReference type="NCBIfam" id="TIGR00180">
    <property type="entry name" value="parB_part"/>
    <property type="match status" value="1"/>
</dbReference>
<dbReference type="Proteomes" id="UP001595711">
    <property type="component" value="Unassembled WGS sequence"/>
</dbReference>